<feature type="compositionally biased region" description="Polar residues" evidence="1">
    <location>
        <begin position="40"/>
        <end position="61"/>
    </location>
</feature>
<evidence type="ECO:0000313" key="2">
    <source>
        <dbReference type="EMBL" id="KAF6216026.1"/>
    </source>
</evidence>
<reference evidence="2" key="1">
    <citation type="journal article" date="2021" name="Mol. Ecol. Resour.">
        <title>Apolygus lucorum genome provides insights into omnivorousness and mesophyll feeding.</title>
        <authorList>
            <person name="Liu Y."/>
            <person name="Liu H."/>
            <person name="Wang H."/>
            <person name="Huang T."/>
            <person name="Liu B."/>
            <person name="Yang B."/>
            <person name="Yin L."/>
            <person name="Li B."/>
            <person name="Zhang Y."/>
            <person name="Zhang S."/>
            <person name="Jiang F."/>
            <person name="Zhang X."/>
            <person name="Ren Y."/>
            <person name="Wang B."/>
            <person name="Wang S."/>
            <person name="Lu Y."/>
            <person name="Wu K."/>
            <person name="Fan W."/>
            <person name="Wang G."/>
        </authorList>
    </citation>
    <scope>NUCLEOTIDE SEQUENCE</scope>
    <source>
        <strain evidence="2">12Hb</strain>
    </source>
</reference>
<dbReference type="EMBL" id="WIXP02000001">
    <property type="protein sequence ID" value="KAF6216026.1"/>
    <property type="molecule type" value="Genomic_DNA"/>
</dbReference>
<keyword evidence="3" id="KW-1185">Reference proteome</keyword>
<name>A0A8S9Y6T8_APOLU</name>
<proteinExistence type="predicted"/>
<organism evidence="2 3">
    <name type="scientific">Apolygus lucorum</name>
    <name type="common">Small green plant bug</name>
    <name type="synonym">Lygocoris lucorum</name>
    <dbReference type="NCBI Taxonomy" id="248454"/>
    <lineage>
        <taxon>Eukaryota</taxon>
        <taxon>Metazoa</taxon>
        <taxon>Ecdysozoa</taxon>
        <taxon>Arthropoda</taxon>
        <taxon>Hexapoda</taxon>
        <taxon>Insecta</taxon>
        <taxon>Pterygota</taxon>
        <taxon>Neoptera</taxon>
        <taxon>Paraneoptera</taxon>
        <taxon>Hemiptera</taxon>
        <taxon>Heteroptera</taxon>
        <taxon>Panheteroptera</taxon>
        <taxon>Cimicomorpha</taxon>
        <taxon>Miridae</taxon>
        <taxon>Mirini</taxon>
        <taxon>Apolygus</taxon>
    </lineage>
</organism>
<sequence length="100" mass="11207">MARRRVYNGLWNQLIRDAEAGPQVVSKDPRPVPDKKDLRSNNSRTVSAKTSVSQREAANSSCLSPACIHLIFGDGSKKPFVRPRKETKEERTRSGPICEK</sequence>
<accession>A0A8S9Y6T8</accession>
<comment type="caution">
    <text evidence="2">The sequence shown here is derived from an EMBL/GenBank/DDBJ whole genome shotgun (WGS) entry which is preliminary data.</text>
</comment>
<protein>
    <submittedName>
        <fullName evidence="2">Uncharacterized protein</fullName>
    </submittedName>
</protein>
<evidence type="ECO:0000256" key="1">
    <source>
        <dbReference type="SAM" id="MobiDB-lite"/>
    </source>
</evidence>
<feature type="compositionally biased region" description="Basic and acidic residues" evidence="1">
    <location>
        <begin position="27"/>
        <end position="39"/>
    </location>
</feature>
<dbReference type="AlphaFoldDB" id="A0A8S9Y6T8"/>
<dbReference type="Proteomes" id="UP000466442">
    <property type="component" value="Linkage Group LG1"/>
</dbReference>
<feature type="compositionally biased region" description="Basic and acidic residues" evidence="1">
    <location>
        <begin position="83"/>
        <end position="100"/>
    </location>
</feature>
<feature type="region of interest" description="Disordered" evidence="1">
    <location>
        <begin position="73"/>
        <end position="100"/>
    </location>
</feature>
<feature type="region of interest" description="Disordered" evidence="1">
    <location>
        <begin position="22"/>
        <end position="61"/>
    </location>
</feature>
<gene>
    <name evidence="2" type="ORF">GE061_000363</name>
</gene>
<evidence type="ECO:0000313" key="3">
    <source>
        <dbReference type="Proteomes" id="UP000466442"/>
    </source>
</evidence>